<dbReference type="EMBL" id="GHES01028623">
    <property type="protein sequence ID" value="MPA59182.1"/>
    <property type="molecule type" value="Transcribed_RNA"/>
</dbReference>
<protein>
    <submittedName>
        <fullName evidence="6">Uncharacterized protein</fullName>
    </submittedName>
</protein>
<feature type="domain" description="Bromo" evidence="4">
    <location>
        <begin position="327"/>
        <end position="398"/>
    </location>
</feature>
<dbReference type="PANTHER" id="PTHR37888">
    <property type="entry name" value="DNA-BINDING BROMODOMAIN-CONTAINING PROTEIN"/>
    <property type="match status" value="1"/>
</dbReference>
<feature type="compositionally biased region" description="Basic and acidic residues" evidence="3">
    <location>
        <begin position="122"/>
        <end position="170"/>
    </location>
</feature>
<dbReference type="Pfam" id="PF00249">
    <property type="entry name" value="Myb_DNA-binding"/>
    <property type="match status" value="1"/>
</dbReference>
<dbReference type="InterPro" id="IPR001005">
    <property type="entry name" value="SANT/Myb"/>
</dbReference>
<dbReference type="AlphaFoldDB" id="A0A5B7AQZ1"/>
<evidence type="ECO:0000259" key="5">
    <source>
        <dbReference type="PROSITE" id="PS50090"/>
    </source>
</evidence>
<dbReference type="CDD" id="cd00167">
    <property type="entry name" value="SANT"/>
    <property type="match status" value="1"/>
</dbReference>
<dbReference type="PANTHER" id="PTHR37888:SF11">
    <property type="entry name" value="DNA-BINDING BROMODOMAIN-CONTAINING PROTEIN"/>
    <property type="match status" value="1"/>
</dbReference>
<keyword evidence="1 2" id="KW-0103">Bromodomain</keyword>
<dbReference type="PROSITE" id="PS50090">
    <property type="entry name" value="MYB_LIKE"/>
    <property type="match status" value="1"/>
</dbReference>
<feature type="compositionally biased region" description="Basic and acidic residues" evidence="3">
    <location>
        <begin position="599"/>
        <end position="617"/>
    </location>
</feature>
<proteinExistence type="predicted"/>
<feature type="compositionally biased region" description="Basic and acidic residues" evidence="3">
    <location>
        <begin position="198"/>
        <end position="211"/>
    </location>
</feature>
<name>A0A5B7AQZ1_DAVIN</name>
<dbReference type="Gene3D" id="1.10.10.60">
    <property type="entry name" value="Homeodomain-like"/>
    <property type="match status" value="1"/>
</dbReference>
<evidence type="ECO:0000256" key="3">
    <source>
        <dbReference type="SAM" id="MobiDB-lite"/>
    </source>
</evidence>
<gene>
    <name evidence="6" type="ORF">Din_028623</name>
</gene>
<sequence length="672" mass="75120">MAKAAENTEKETWTTWEELLLACAIKRHGLEDWDTVAMELQNKSSLPLLLTARSCKNKYEELKRRFVENTNDEYQNTKTRDEVDSIPWLEELRKLRVAELKQEVHRYDLSIQSLQLKVKRLEEERERSFKENKNGDEKPDLEKELQEGRSENDKKDGDGKPDETSPEHVTGKSVSGEDSDRQNRSFNESNSTENRVTGVKDEGREPPERVETGIVKPDPASSDSKQAGEDSYNDSSDTIAKHAPSKPSQEKRAGDSAELRDSAAESKEGTKETSDVQSSASLTRMRRRNREASGGSSGGDEPVVSPATTKRDSVKSEPLAGFLDIIRSHEHGSMFLRRLESQKRDKYKSIVRQHVDLETVQARLDDGSYSSYSSKFYRDLLLIFNNAIVFFPKASSESEAAYELRDLVLKEMKKRTWKYSDPSPEPASSLPKLLQPKLDPDISNSLLAKHKPSAPPIVVVCRKRSSISAKASTTNKNEKQTNEKAAFDPKPPPVKSSSPHLDEEQSPTKMTTKEKPVTGARSLRRGNKSRVNSTPNENQTTNPISNTDKGETPKSEKKKTEATAKKQGAADFLKRIKKNSPAKGTPSEKLKSSGSDANTRGRRELKKRGDGRKEGALKRSGGGKQVKEENSPSKRSVGRPPKKARDAVPAKRGREGGEAEVASKRPKKRSRR</sequence>
<reference evidence="6" key="1">
    <citation type="submission" date="2019-08" db="EMBL/GenBank/DDBJ databases">
        <title>Reference gene set and small RNA set construction with multiple tissues from Davidia involucrata Baill.</title>
        <authorList>
            <person name="Yang H."/>
            <person name="Zhou C."/>
            <person name="Li G."/>
            <person name="Wang J."/>
            <person name="Gao P."/>
            <person name="Wang M."/>
            <person name="Wang R."/>
            <person name="Zhao Y."/>
        </authorList>
    </citation>
    <scope>NUCLEOTIDE SEQUENCE</scope>
    <source>
        <tissue evidence="6">Mixed with DoveR01_LX</tissue>
    </source>
</reference>
<feature type="region of interest" description="Disordered" evidence="3">
    <location>
        <begin position="468"/>
        <end position="672"/>
    </location>
</feature>
<feature type="compositionally biased region" description="Basic and acidic residues" evidence="3">
    <location>
        <begin position="248"/>
        <end position="274"/>
    </location>
</feature>
<evidence type="ECO:0000259" key="4">
    <source>
        <dbReference type="PROSITE" id="PS50014"/>
    </source>
</evidence>
<dbReference type="CDD" id="cd04369">
    <property type="entry name" value="Bromodomain"/>
    <property type="match status" value="1"/>
</dbReference>
<feature type="compositionally biased region" description="Polar residues" evidence="3">
    <location>
        <begin position="529"/>
        <end position="547"/>
    </location>
</feature>
<organism evidence="6">
    <name type="scientific">Davidia involucrata</name>
    <name type="common">Dove tree</name>
    <dbReference type="NCBI Taxonomy" id="16924"/>
    <lineage>
        <taxon>Eukaryota</taxon>
        <taxon>Viridiplantae</taxon>
        <taxon>Streptophyta</taxon>
        <taxon>Embryophyta</taxon>
        <taxon>Tracheophyta</taxon>
        <taxon>Spermatophyta</taxon>
        <taxon>Magnoliopsida</taxon>
        <taxon>eudicotyledons</taxon>
        <taxon>Gunneridae</taxon>
        <taxon>Pentapetalae</taxon>
        <taxon>asterids</taxon>
        <taxon>Cornales</taxon>
        <taxon>Nyssaceae</taxon>
        <taxon>Davidia</taxon>
    </lineage>
</organism>
<dbReference type="SMART" id="SM00717">
    <property type="entry name" value="SANT"/>
    <property type="match status" value="1"/>
</dbReference>
<feature type="compositionally biased region" description="Polar residues" evidence="3">
    <location>
        <begin position="184"/>
        <end position="195"/>
    </location>
</feature>
<evidence type="ECO:0000256" key="2">
    <source>
        <dbReference type="PROSITE-ProRule" id="PRU00035"/>
    </source>
</evidence>
<feature type="compositionally biased region" description="Basic and acidic residues" evidence="3">
    <location>
        <begin position="548"/>
        <end position="564"/>
    </location>
</feature>
<dbReference type="InterPro" id="IPR036427">
    <property type="entry name" value="Bromodomain-like_sf"/>
</dbReference>
<feature type="region of interest" description="Disordered" evidence="3">
    <location>
        <begin position="122"/>
        <end position="315"/>
    </location>
</feature>
<dbReference type="Gene3D" id="1.20.920.10">
    <property type="entry name" value="Bromodomain-like"/>
    <property type="match status" value="1"/>
</dbReference>
<feature type="compositionally biased region" description="Basic and acidic residues" evidence="3">
    <location>
        <begin position="643"/>
        <end position="663"/>
    </location>
</feature>
<feature type="compositionally biased region" description="Basic and acidic residues" evidence="3">
    <location>
        <begin position="476"/>
        <end position="487"/>
    </location>
</feature>
<dbReference type="PROSITE" id="PS50014">
    <property type="entry name" value="BROMODOMAIN_2"/>
    <property type="match status" value="1"/>
</dbReference>
<dbReference type="SUPFAM" id="SSF47370">
    <property type="entry name" value="Bromodomain"/>
    <property type="match status" value="1"/>
</dbReference>
<dbReference type="InterPro" id="IPR001487">
    <property type="entry name" value="Bromodomain"/>
</dbReference>
<dbReference type="Pfam" id="PF00439">
    <property type="entry name" value="Bromodomain"/>
    <property type="match status" value="1"/>
</dbReference>
<accession>A0A5B7AQZ1</accession>
<evidence type="ECO:0000256" key="1">
    <source>
        <dbReference type="ARBA" id="ARBA00023117"/>
    </source>
</evidence>
<evidence type="ECO:0000313" key="6">
    <source>
        <dbReference type="EMBL" id="MPA59182.1"/>
    </source>
</evidence>
<feature type="domain" description="Myb-like" evidence="5">
    <location>
        <begin position="5"/>
        <end position="63"/>
    </location>
</feature>
<dbReference type="InterPro" id="IPR009057">
    <property type="entry name" value="Homeodomain-like_sf"/>
</dbReference>
<dbReference type="SMART" id="SM00297">
    <property type="entry name" value="BROMO"/>
    <property type="match status" value="1"/>
</dbReference>
<dbReference type="SUPFAM" id="SSF46689">
    <property type="entry name" value="Homeodomain-like"/>
    <property type="match status" value="1"/>
</dbReference>